<dbReference type="SUPFAM" id="SSF52540">
    <property type="entry name" value="P-loop containing nucleoside triphosphate hydrolases"/>
    <property type="match status" value="1"/>
</dbReference>
<dbReference type="Pfam" id="PF07693">
    <property type="entry name" value="KAP_NTPase"/>
    <property type="match status" value="1"/>
</dbReference>
<dbReference type="Gene3D" id="3.40.50.300">
    <property type="entry name" value="P-loop containing nucleotide triphosphate hydrolases"/>
    <property type="match status" value="1"/>
</dbReference>
<protein>
    <submittedName>
        <fullName evidence="2">KAP family NTPase</fullName>
    </submittedName>
</protein>
<accession>A0ABT0PLI5</accession>
<dbReference type="InterPro" id="IPR052754">
    <property type="entry name" value="NTPase_KAP_P-loop"/>
</dbReference>
<evidence type="ECO:0000313" key="2">
    <source>
        <dbReference type="EMBL" id="MCL6272255.1"/>
    </source>
</evidence>
<dbReference type="PANTHER" id="PTHR22674">
    <property type="entry name" value="NTPASE, KAP FAMILY P-LOOP DOMAIN-CONTAINING 1"/>
    <property type="match status" value="1"/>
</dbReference>
<dbReference type="EMBL" id="JAMFLX010000070">
    <property type="protein sequence ID" value="MCL6272255.1"/>
    <property type="molecule type" value="Genomic_DNA"/>
</dbReference>
<dbReference type="RefSeq" id="WP_249701944.1">
    <property type="nucleotide sequence ID" value="NZ_JAMFLX010000070.1"/>
</dbReference>
<dbReference type="Proteomes" id="UP001203338">
    <property type="component" value="Unassembled WGS sequence"/>
</dbReference>
<reference evidence="2 3" key="1">
    <citation type="submission" date="2022-05" db="EMBL/GenBank/DDBJ databases">
        <authorList>
            <person name="Park J.-S."/>
        </authorList>
    </citation>
    <scope>NUCLEOTIDE SEQUENCE [LARGE SCALE GENOMIC DNA]</scope>
    <source>
        <strain evidence="2 3">2012CJ34-2</strain>
    </source>
</reference>
<proteinExistence type="predicted"/>
<feature type="domain" description="KAP NTPase" evidence="1">
    <location>
        <begin position="24"/>
        <end position="294"/>
    </location>
</feature>
<sequence length="720" mass="82499">MTSTNYSSDTPVSSKENDRFSRWSFSERVAQVIAKRTDPSCITVGLYGAWGDGKTSVLNFIETSLEDNEDVICINFNPWRFTSEENLLSGFFHSIADALDAKLIKTEDKLKDIIKKSASGFAAAAGAKGVGDSIASFISGPDLEELRTRIEHELEEAKKRILIFIDDIDRLEKEEIHAIFKLVKLTADFKYTSYILAFDKDVVSDSLQERYSSSNKHAGEAFLEKIIQVPLHLPAVEKKALREFCYAGINEALSLAEISLTSRQVQEFMRDFTYAFDQSLSTPRKAKLYGNTLLFALPILKGEVNPADLMIIEGFRVFTPNLYENIRTNKDYFTGVFRESRHGSNDALKEKIKNIINKSLDEDKIEEKEGYIQVLQNLFPKLNSVYGNMTYGSDWYEQWNNEQRACTESYFSRYFSYSIPHDDIADQAILDMIKEITSIEDTLDKEKNPFPKIITSSNSETLIRKLRNKVSHLEQGEVRPLALTISAYSSLYPNPETLYNFTVPFTQAAMLISDLVQRLDKDERISLAKDCIQCSDGIDFRTEIFRWLKREDENKPEREGFNQDEQNEIGSVLGNSISEYLTDDLDITISNPNNATTILYSAKEYINKEFSENYLVQQILKDPYFIYRLLYVYTPTAWGMESGVSHKSDFERSQYDNLISVICPEIVKSAVKDLYTDEVSQDESYPHNYDHEDESILLKQFLWIHNYATKESIEGSESEA</sequence>
<evidence type="ECO:0000313" key="3">
    <source>
        <dbReference type="Proteomes" id="UP001203338"/>
    </source>
</evidence>
<dbReference type="PANTHER" id="PTHR22674:SF6">
    <property type="entry name" value="NTPASE KAP FAMILY P-LOOP DOMAIN-CONTAINING PROTEIN 1"/>
    <property type="match status" value="1"/>
</dbReference>
<keyword evidence="3" id="KW-1185">Reference proteome</keyword>
<name>A0ABT0PLI5_9GAMM</name>
<organism evidence="2 3">
    <name type="scientific">Parendozoicomonas callyspongiae</name>
    <dbReference type="NCBI Taxonomy" id="2942213"/>
    <lineage>
        <taxon>Bacteria</taxon>
        <taxon>Pseudomonadati</taxon>
        <taxon>Pseudomonadota</taxon>
        <taxon>Gammaproteobacteria</taxon>
        <taxon>Oceanospirillales</taxon>
        <taxon>Endozoicomonadaceae</taxon>
        <taxon>Parendozoicomonas</taxon>
    </lineage>
</organism>
<gene>
    <name evidence="2" type="ORF">M3P05_20245</name>
</gene>
<dbReference type="InterPro" id="IPR011646">
    <property type="entry name" value="KAP_P-loop"/>
</dbReference>
<evidence type="ECO:0000259" key="1">
    <source>
        <dbReference type="Pfam" id="PF07693"/>
    </source>
</evidence>
<comment type="caution">
    <text evidence="2">The sequence shown here is derived from an EMBL/GenBank/DDBJ whole genome shotgun (WGS) entry which is preliminary data.</text>
</comment>
<dbReference type="InterPro" id="IPR027417">
    <property type="entry name" value="P-loop_NTPase"/>
</dbReference>